<dbReference type="InterPro" id="IPR015422">
    <property type="entry name" value="PyrdxlP-dep_Trfase_small"/>
</dbReference>
<evidence type="ECO:0000256" key="1">
    <source>
        <dbReference type="ARBA" id="ARBA00001933"/>
    </source>
</evidence>
<sequence length="74" mass="7723">TLIELEAFVEGLDVFTPGASLGGAESLVEVPSLMIPDEVSHGEGTAEVPESLVRVSIGLEDADDLCEDLRTALP</sequence>
<feature type="non-terminal residue" evidence="3">
    <location>
        <position position="1"/>
    </location>
</feature>
<evidence type="ECO:0000313" key="4">
    <source>
        <dbReference type="Proteomes" id="UP001597111"/>
    </source>
</evidence>
<dbReference type="Proteomes" id="UP001597111">
    <property type="component" value="Unassembled WGS sequence"/>
</dbReference>
<dbReference type="InterPro" id="IPR015424">
    <property type="entry name" value="PyrdxlP-dep_Trfase"/>
</dbReference>
<dbReference type="RefSeq" id="WP_379818985.1">
    <property type="nucleotide sequence ID" value="NZ_JBHUDH010000244.1"/>
</dbReference>
<dbReference type="AlphaFoldDB" id="A0ABD6B9M4"/>
<keyword evidence="3" id="KW-0808">Transferase</keyword>
<comment type="cofactor">
    <cofactor evidence="1">
        <name>pyridoxal 5'-phosphate</name>
        <dbReference type="ChEBI" id="CHEBI:597326"/>
    </cofactor>
</comment>
<reference evidence="3 4" key="1">
    <citation type="journal article" date="2019" name="Int. J. Syst. Evol. Microbiol.">
        <title>The Global Catalogue of Microorganisms (GCM) 10K type strain sequencing project: providing services to taxonomists for standard genome sequencing and annotation.</title>
        <authorList>
            <consortium name="The Broad Institute Genomics Platform"/>
            <consortium name="The Broad Institute Genome Sequencing Center for Infectious Disease"/>
            <person name="Wu L."/>
            <person name="Ma J."/>
        </authorList>
    </citation>
    <scope>NUCLEOTIDE SEQUENCE [LARGE SCALE GENOMIC DNA]</scope>
    <source>
        <strain evidence="3 4">CGMCC 1.12285</strain>
    </source>
</reference>
<name>A0ABD6B9M4_9EURY</name>
<dbReference type="Gene3D" id="3.90.1150.10">
    <property type="entry name" value="Aspartate Aminotransferase, domain 1"/>
    <property type="match status" value="1"/>
</dbReference>
<dbReference type="EMBL" id="JBHUDH010000244">
    <property type="protein sequence ID" value="MFD1527620.1"/>
    <property type="molecule type" value="Genomic_DNA"/>
</dbReference>
<evidence type="ECO:0000256" key="2">
    <source>
        <dbReference type="ARBA" id="ARBA00022898"/>
    </source>
</evidence>
<keyword evidence="4" id="KW-1185">Reference proteome</keyword>
<dbReference type="PANTHER" id="PTHR11808">
    <property type="entry name" value="TRANS-SULFURATION ENZYME FAMILY MEMBER"/>
    <property type="match status" value="1"/>
</dbReference>
<dbReference type="SUPFAM" id="SSF53383">
    <property type="entry name" value="PLP-dependent transferases"/>
    <property type="match status" value="1"/>
</dbReference>
<protein>
    <submittedName>
        <fullName evidence="3">PLP-dependent transferase</fullName>
    </submittedName>
</protein>
<dbReference type="Pfam" id="PF01053">
    <property type="entry name" value="Cys_Met_Meta_PP"/>
    <property type="match status" value="1"/>
</dbReference>
<dbReference type="GO" id="GO:0016740">
    <property type="term" value="F:transferase activity"/>
    <property type="evidence" value="ECO:0007669"/>
    <property type="project" value="UniProtKB-KW"/>
</dbReference>
<dbReference type="PANTHER" id="PTHR11808:SF15">
    <property type="entry name" value="CYSTATHIONINE GAMMA-LYASE"/>
    <property type="match status" value="1"/>
</dbReference>
<organism evidence="3 4">
    <name type="scientific">Halolamina salina</name>
    <dbReference type="NCBI Taxonomy" id="1220023"/>
    <lineage>
        <taxon>Archaea</taxon>
        <taxon>Methanobacteriati</taxon>
        <taxon>Methanobacteriota</taxon>
        <taxon>Stenosarchaea group</taxon>
        <taxon>Halobacteria</taxon>
        <taxon>Halobacteriales</taxon>
        <taxon>Haloferacaceae</taxon>
    </lineage>
</organism>
<comment type="caution">
    <text evidence="3">The sequence shown here is derived from an EMBL/GenBank/DDBJ whole genome shotgun (WGS) entry which is preliminary data.</text>
</comment>
<gene>
    <name evidence="3" type="ORF">ACFR9S_15150</name>
</gene>
<proteinExistence type="predicted"/>
<dbReference type="InterPro" id="IPR000277">
    <property type="entry name" value="Cys/Met-Metab_PyrdxlP-dep_enz"/>
</dbReference>
<accession>A0ABD6B9M4</accession>
<evidence type="ECO:0000313" key="3">
    <source>
        <dbReference type="EMBL" id="MFD1527620.1"/>
    </source>
</evidence>
<keyword evidence="2" id="KW-0663">Pyridoxal phosphate</keyword>